<dbReference type="EMBL" id="AHKC01012275">
    <property type="protein sequence ID" value="EKF30277.1"/>
    <property type="molecule type" value="Genomic_DNA"/>
</dbReference>
<protein>
    <submittedName>
        <fullName evidence="1">Uncharacterized protein</fullName>
    </submittedName>
</protein>
<gene>
    <name evidence="1" type="ORF">MOQ_005913</name>
</gene>
<keyword evidence="2" id="KW-1185">Reference proteome</keyword>
<dbReference type="OrthoDB" id="273839at2759"/>
<evidence type="ECO:0000313" key="2">
    <source>
        <dbReference type="Proteomes" id="UP000007350"/>
    </source>
</evidence>
<organism evidence="1 2">
    <name type="scientific">Trypanosoma cruzi marinkellei</name>
    <dbReference type="NCBI Taxonomy" id="85056"/>
    <lineage>
        <taxon>Eukaryota</taxon>
        <taxon>Discoba</taxon>
        <taxon>Euglenozoa</taxon>
        <taxon>Kinetoplastea</taxon>
        <taxon>Metakinetoplastina</taxon>
        <taxon>Trypanosomatida</taxon>
        <taxon>Trypanosomatidae</taxon>
        <taxon>Trypanosoma</taxon>
        <taxon>Schizotrypanum</taxon>
    </lineage>
</organism>
<dbReference type="AlphaFoldDB" id="K2NN37"/>
<reference evidence="1 2" key="1">
    <citation type="journal article" date="2012" name="BMC Genomics">
        <title>Comparative genomic analysis of human infective Trypanosoma cruzi lineages with the bat-restricted subspecies T. cruzi marinkellei.</title>
        <authorList>
            <person name="Franzen O."/>
            <person name="Talavera-Lopez C."/>
            <person name="Ochaya S."/>
            <person name="Butler C.E."/>
            <person name="Messenger L.A."/>
            <person name="Lewis M.D."/>
            <person name="Llewellyn M.S."/>
            <person name="Marinkelle C.J."/>
            <person name="Tyler K.M."/>
            <person name="Miles M.A."/>
            <person name="Andersson B."/>
        </authorList>
    </citation>
    <scope>NUCLEOTIDE SEQUENCE [LARGE SCALE GENOMIC DNA]</scope>
    <source>
        <strain evidence="1 2">B7</strain>
    </source>
</reference>
<dbReference type="Proteomes" id="UP000007350">
    <property type="component" value="Unassembled WGS sequence"/>
</dbReference>
<sequence>MNVSVDLRRVALRRHAATKRRRQRLLSASENGAIVEYEPVTSCTAAAPSRRISLPPRHALTRPRLLEYYKIVTGRVPSLMRCDTSEEDYNYSWFIPADIEGKKRKGKGRRRLQEALVASRTSLGLFEEGVRGVFDSGHLYSPICRWLRTNHEDKIITDGRNSMKSQFPGSAENADSTIIFVRPRKGELPTETKVSGDELSRVAPKGREWDRQHALRHGIGLKAQEAIIDRGIDSRYRLPGDYVRRNGRGELVDARGRPVHAAGAFARKNSETAFCSGI</sequence>
<accession>K2NN37</accession>
<proteinExistence type="predicted"/>
<name>K2NN37_TRYCR</name>
<comment type="caution">
    <text evidence="1">The sequence shown here is derived from an EMBL/GenBank/DDBJ whole genome shotgun (WGS) entry which is preliminary data.</text>
</comment>
<evidence type="ECO:0000313" key="1">
    <source>
        <dbReference type="EMBL" id="EKF30277.1"/>
    </source>
</evidence>